<gene>
    <name evidence="1" type="ORF">PTI45_03062</name>
</gene>
<evidence type="ECO:0000313" key="1">
    <source>
        <dbReference type="EMBL" id="ODP27607.1"/>
    </source>
</evidence>
<dbReference type="AlphaFoldDB" id="A0A1E3L1D2"/>
<accession>A0A1E3L1D2</accession>
<dbReference type="STRING" id="1886670.PTI45_03062"/>
<dbReference type="RefSeq" id="WP_069328456.1">
    <property type="nucleotide sequence ID" value="NZ_MDER01000051.1"/>
</dbReference>
<dbReference type="Proteomes" id="UP000094578">
    <property type="component" value="Unassembled WGS sequence"/>
</dbReference>
<name>A0A1E3L1D2_9BACL</name>
<comment type="caution">
    <text evidence="1">The sequence shown here is derived from an EMBL/GenBank/DDBJ whole genome shotgun (WGS) entry which is preliminary data.</text>
</comment>
<sequence>MYDARTIIEHNFKGSEGSFIHDLHEKNIFNIAAFKEYVDAVTQLTEQSQDYPTLERSLMDQVFFTYSYILKSVIWHLDMNDHSSIENMSDEQLAEMVERLEMVVRTFIQGSAK</sequence>
<dbReference type="EMBL" id="MDER01000051">
    <property type="protein sequence ID" value="ODP27607.1"/>
    <property type="molecule type" value="Genomic_DNA"/>
</dbReference>
<reference evidence="1 2" key="1">
    <citation type="submission" date="2016-08" db="EMBL/GenBank/DDBJ databases">
        <title>Genome sequencing of Paenibacillus sp. TI45-13ar, isolated from Korean traditional nuruk.</title>
        <authorList>
            <person name="Kim S.-J."/>
        </authorList>
    </citation>
    <scope>NUCLEOTIDE SEQUENCE [LARGE SCALE GENOMIC DNA]</scope>
    <source>
        <strain evidence="1 2">TI45-13ar</strain>
    </source>
</reference>
<keyword evidence="2" id="KW-1185">Reference proteome</keyword>
<evidence type="ECO:0000313" key="2">
    <source>
        <dbReference type="Proteomes" id="UP000094578"/>
    </source>
</evidence>
<proteinExistence type="predicted"/>
<organism evidence="1 2">
    <name type="scientific">Paenibacillus nuruki</name>
    <dbReference type="NCBI Taxonomy" id="1886670"/>
    <lineage>
        <taxon>Bacteria</taxon>
        <taxon>Bacillati</taxon>
        <taxon>Bacillota</taxon>
        <taxon>Bacilli</taxon>
        <taxon>Bacillales</taxon>
        <taxon>Paenibacillaceae</taxon>
        <taxon>Paenibacillus</taxon>
    </lineage>
</organism>
<protein>
    <submittedName>
        <fullName evidence="1">Uncharacterized protein</fullName>
    </submittedName>
</protein>